<dbReference type="eggNOG" id="ENOG502S3MB">
    <property type="taxonomic scope" value="Eukaryota"/>
</dbReference>
<reference evidence="3 4" key="1">
    <citation type="submission" date="2011-07" db="EMBL/GenBank/DDBJ databases">
        <authorList>
            <person name="Coyne R."/>
            <person name="Brami D."/>
            <person name="Johnson J."/>
            <person name="Hostetler J."/>
            <person name="Hannick L."/>
            <person name="Clark T."/>
            <person name="Cassidy-Hanley D."/>
            <person name="Inman J."/>
        </authorList>
    </citation>
    <scope>NUCLEOTIDE SEQUENCE [LARGE SCALE GENOMIC DNA]</scope>
    <source>
        <strain evidence="3 4">G5</strain>
    </source>
</reference>
<keyword evidence="1" id="KW-0812">Transmembrane</keyword>
<dbReference type="STRING" id="857967.G0R5W4"/>
<evidence type="ECO:0000313" key="4">
    <source>
        <dbReference type="Proteomes" id="UP000008983"/>
    </source>
</evidence>
<organism evidence="3 4">
    <name type="scientific">Ichthyophthirius multifiliis</name>
    <name type="common">White spot disease agent</name>
    <name type="synonym">Ich</name>
    <dbReference type="NCBI Taxonomy" id="5932"/>
    <lineage>
        <taxon>Eukaryota</taxon>
        <taxon>Sar</taxon>
        <taxon>Alveolata</taxon>
        <taxon>Ciliophora</taxon>
        <taxon>Intramacronucleata</taxon>
        <taxon>Oligohymenophorea</taxon>
        <taxon>Hymenostomatida</taxon>
        <taxon>Ophryoglenina</taxon>
        <taxon>Ichthyophthirius</taxon>
    </lineage>
</organism>
<keyword evidence="4" id="KW-1185">Reference proteome</keyword>
<dbReference type="RefSeq" id="XP_004024025.1">
    <property type="nucleotide sequence ID" value="XM_004023976.1"/>
</dbReference>
<keyword evidence="1" id="KW-1133">Transmembrane helix</keyword>
<dbReference type="AlphaFoldDB" id="G0R5W4"/>
<proteinExistence type="predicted"/>
<protein>
    <submittedName>
        <fullName evidence="3">SPFH domain band 7 family protein</fullName>
    </submittedName>
</protein>
<dbReference type="OMA" id="GLDQHAK"/>
<dbReference type="InParanoid" id="G0R5W4"/>
<name>G0R5W4_ICHMU</name>
<gene>
    <name evidence="3" type="ORF">IMG5_201660</name>
</gene>
<dbReference type="EMBL" id="GL984387">
    <property type="protein sequence ID" value="EGR27141.1"/>
    <property type="molecule type" value="Genomic_DNA"/>
</dbReference>
<evidence type="ECO:0000313" key="3">
    <source>
        <dbReference type="EMBL" id="EGR27141.1"/>
    </source>
</evidence>
<dbReference type="Proteomes" id="UP000008983">
    <property type="component" value="Unassembled WGS sequence"/>
</dbReference>
<dbReference type="Pfam" id="PF01145">
    <property type="entry name" value="Band_7"/>
    <property type="match status" value="1"/>
</dbReference>
<sequence>MDFSTKICVICLGISIITLFTLLLSSFNSLEVNEYGLDYSSISKSIGKKPYSAGIHFLGVGHSFIKFPKTVLNLEYSNHQGADYGPIRSRTSDGLEVILEISFQYKLIYEDLFELYNNYRENYSNIFSHIAIHTLTENTTEYTAYNFFVDIQRIGVKMQEALNKQFKIYCYSTIEFFNQDLLIYLMNSKKLFKFPKLLNKIFKKLKLKKVEHQSSQKLLR</sequence>
<evidence type="ECO:0000259" key="2">
    <source>
        <dbReference type="Pfam" id="PF01145"/>
    </source>
</evidence>
<dbReference type="OrthoDB" id="190994at2759"/>
<dbReference type="InterPro" id="IPR001107">
    <property type="entry name" value="Band_7"/>
</dbReference>
<keyword evidence="1" id="KW-0472">Membrane</keyword>
<evidence type="ECO:0000256" key="1">
    <source>
        <dbReference type="SAM" id="Phobius"/>
    </source>
</evidence>
<dbReference type="GeneID" id="14903192"/>
<feature type="domain" description="Band 7" evidence="2">
    <location>
        <begin position="32"/>
        <end position="167"/>
    </location>
</feature>
<feature type="transmembrane region" description="Helical" evidence="1">
    <location>
        <begin position="7"/>
        <end position="27"/>
    </location>
</feature>
<accession>G0R5W4</accession>